<dbReference type="AlphaFoldDB" id="A0A7M2Y8P6"/>
<sequence length="116" mass="13001">MKKFFPSSGVFKTLSFLILIVVLVLTPCGIKQSVKQIFNIENLTSNSAKSGSSCQYVQFTALQKSQQVAVKKEDNQYAVLKFTDQILISTSVKTGFRKARSVPLYILYQQLRSSLV</sequence>
<dbReference type="RefSeq" id="WP_193812918.1">
    <property type="nucleotide sequence ID" value="NZ_CP040442.1"/>
</dbReference>
<name>A0A7M2Y8P6_9FLAO</name>
<evidence type="ECO:0000313" key="1">
    <source>
        <dbReference type="EMBL" id="QOW09703.1"/>
    </source>
</evidence>
<reference evidence="1 2" key="1">
    <citation type="submission" date="2019-05" db="EMBL/GenBank/DDBJ databases">
        <title>Chryseobacterium sp. isolated from King George Island, maritime Antarctica.</title>
        <authorList>
            <person name="Peng X."/>
        </authorList>
    </citation>
    <scope>NUCLEOTIDE SEQUENCE [LARGE SCALE GENOMIC DNA]</scope>
    <source>
        <strain evidence="1 2">7-3A</strain>
    </source>
</reference>
<dbReference type="EMBL" id="CP040442">
    <property type="protein sequence ID" value="QOW09703.1"/>
    <property type="molecule type" value="Genomic_DNA"/>
</dbReference>
<dbReference type="KEGG" id="kfa:Q73A0000_04650"/>
<dbReference type="Proteomes" id="UP000594195">
    <property type="component" value="Chromosome"/>
</dbReference>
<keyword evidence="2" id="KW-1185">Reference proteome</keyword>
<evidence type="ECO:0000313" key="2">
    <source>
        <dbReference type="Proteomes" id="UP000594195"/>
    </source>
</evidence>
<proteinExistence type="predicted"/>
<accession>A0A7M2Y8P6</accession>
<gene>
    <name evidence="1" type="ORF">Q73A0000_04650</name>
</gene>
<protein>
    <submittedName>
        <fullName evidence="1">Uncharacterized protein</fullName>
    </submittedName>
</protein>
<organism evidence="1 2">
    <name type="scientific">Kaistella flava</name>
    <name type="common">ex Peng et al. 2021</name>
    <dbReference type="NCBI Taxonomy" id="2038776"/>
    <lineage>
        <taxon>Bacteria</taxon>
        <taxon>Pseudomonadati</taxon>
        <taxon>Bacteroidota</taxon>
        <taxon>Flavobacteriia</taxon>
        <taxon>Flavobacteriales</taxon>
        <taxon>Weeksellaceae</taxon>
        <taxon>Chryseobacterium group</taxon>
        <taxon>Kaistella</taxon>
    </lineage>
</organism>